<gene>
    <name evidence="1" type="ORF">AMPC_09970</name>
</gene>
<reference evidence="2" key="1">
    <citation type="journal article" date="2022" name="Int. J. Syst. Evol. Microbiol.">
        <title>Anaeromyxobacter oryzae sp. nov., Anaeromyxobacter diazotrophicus sp. nov. and Anaeromyxobacter paludicola sp. nov., isolated from paddy soils.</title>
        <authorList>
            <person name="Itoh H."/>
            <person name="Xu Z."/>
            <person name="Mise K."/>
            <person name="Masuda Y."/>
            <person name="Ushijima N."/>
            <person name="Hayakawa C."/>
            <person name="Shiratori Y."/>
            <person name="Senoo K."/>
        </authorList>
    </citation>
    <scope>NUCLEOTIDE SEQUENCE [LARGE SCALE GENOMIC DNA]</scope>
    <source>
        <strain evidence="2">Red630</strain>
    </source>
</reference>
<dbReference type="Proteomes" id="UP001162734">
    <property type="component" value="Chromosome"/>
</dbReference>
<keyword evidence="2" id="KW-1185">Reference proteome</keyword>
<sequence length="82" mass="8944">MVDHLVRITAALDGSPGRAARVEGLAAALGSAGFRLRRERRRLVAESADLGAADAKDLLRARGYADGEYQVFLEFVRQWGVM</sequence>
<name>A0ABM7X7R3_9BACT</name>
<dbReference type="RefSeq" id="WP_248344864.1">
    <property type="nucleotide sequence ID" value="NZ_AP025592.1"/>
</dbReference>
<protein>
    <submittedName>
        <fullName evidence="1">Uncharacterized protein</fullName>
    </submittedName>
</protein>
<dbReference type="EMBL" id="AP025592">
    <property type="protein sequence ID" value="BDG07884.1"/>
    <property type="molecule type" value="Genomic_DNA"/>
</dbReference>
<evidence type="ECO:0000313" key="2">
    <source>
        <dbReference type="Proteomes" id="UP001162734"/>
    </source>
</evidence>
<accession>A0ABM7X7R3</accession>
<organism evidence="1 2">
    <name type="scientific">Anaeromyxobacter paludicola</name>
    <dbReference type="NCBI Taxonomy" id="2918171"/>
    <lineage>
        <taxon>Bacteria</taxon>
        <taxon>Pseudomonadati</taxon>
        <taxon>Myxococcota</taxon>
        <taxon>Myxococcia</taxon>
        <taxon>Myxococcales</taxon>
        <taxon>Cystobacterineae</taxon>
        <taxon>Anaeromyxobacteraceae</taxon>
        <taxon>Anaeromyxobacter</taxon>
    </lineage>
</organism>
<evidence type="ECO:0000313" key="1">
    <source>
        <dbReference type="EMBL" id="BDG07884.1"/>
    </source>
</evidence>
<proteinExistence type="predicted"/>